<proteinExistence type="predicted"/>
<dbReference type="EMBL" id="LGTL01000008">
    <property type="protein sequence ID" value="KPA80520.1"/>
    <property type="molecule type" value="Genomic_DNA"/>
</dbReference>
<dbReference type="EMBL" id="LGTL01000008">
    <property type="protein sequence ID" value="KPA80521.1"/>
    <property type="molecule type" value="Genomic_DNA"/>
</dbReference>
<dbReference type="Proteomes" id="UP000037923">
    <property type="component" value="Unassembled WGS sequence"/>
</dbReference>
<dbReference type="GeneID" id="26905023"/>
<dbReference type="EMBL" id="LGTL01000012">
    <property type="protein sequence ID" value="KPA78693.1"/>
    <property type="molecule type" value="Genomic_DNA"/>
</dbReference>
<evidence type="ECO:0000313" key="3">
    <source>
        <dbReference type="EMBL" id="KPA80520.1"/>
    </source>
</evidence>
<evidence type="ECO:0000256" key="1">
    <source>
        <dbReference type="SAM" id="MobiDB-lite"/>
    </source>
</evidence>
<dbReference type="EMBL" id="LGTL01000012">
    <property type="protein sequence ID" value="KPA78692.1"/>
    <property type="molecule type" value="Genomic_DNA"/>
</dbReference>
<keyword evidence="4" id="KW-1185">Reference proteome</keyword>
<sequence length="122" mass="13179">MKLLLIGPQEGTMRCHNHQACQECGLVEAAPARRKHREAPDAALPAVRGNPSPQARRAEHRTQEPACRGGELREDGSPLRSPHASTTTDLLEGGRYPAPIYVAEGNNLRPSTGRRPTASVAE</sequence>
<dbReference type="RefSeq" id="XP_015657131.1">
    <property type="nucleotide sequence ID" value="XM_015803997.1"/>
</dbReference>
<dbReference type="VEuPathDB" id="TriTrypDB:LpyrH10_12_0070"/>
<feature type="region of interest" description="Disordered" evidence="1">
    <location>
        <begin position="32"/>
        <end position="122"/>
    </location>
</feature>
<dbReference type="RefSeq" id="XP_015658959.1">
    <property type="nucleotide sequence ID" value="XM_015802515.1"/>
</dbReference>
<evidence type="ECO:0000313" key="2">
    <source>
        <dbReference type="EMBL" id="KPA78692.1"/>
    </source>
</evidence>
<dbReference type="RefSeq" id="XP_015658960.1">
    <property type="nucleotide sequence ID" value="XM_015802516.1"/>
</dbReference>
<dbReference type="RefSeq" id="XP_015657132.1">
    <property type="nucleotide sequence ID" value="XM_015803998.1"/>
</dbReference>
<dbReference type="AlphaFoldDB" id="A0A0M9G1J9"/>
<organism evidence="3 4">
    <name type="scientific">Leptomonas pyrrhocoris</name>
    <name type="common">Firebug parasite</name>
    <dbReference type="NCBI Taxonomy" id="157538"/>
    <lineage>
        <taxon>Eukaryota</taxon>
        <taxon>Discoba</taxon>
        <taxon>Euglenozoa</taxon>
        <taxon>Kinetoplastea</taxon>
        <taxon>Metakinetoplastina</taxon>
        <taxon>Trypanosomatida</taxon>
        <taxon>Trypanosomatidae</taxon>
        <taxon>Leishmaniinae</taxon>
        <taxon>Leptomonas</taxon>
    </lineage>
</organism>
<gene>
    <name evidence="3" type="ORF">ABB37_04732</name>
    <name evidence="2" type="ORF">ABB37_05829</name>
</gene>
<protein>
    <submittedName>
        <fullName evidence="3">Uncharacterized protein</fullName>
    </submittedName>
</protein>
<name>A0A0M9G1J9_LEPPY</name>
<evidence type="ECO:0000313" key="4">
    <source>
        <dbReference type="Proteomes" id="UP000037923"/>
    </source>
</evidence>
<accession>A0A0M9G1J9</accession>
<comment type="caution">
    <text evidence="3">The sequence shown here is derived from an EMBL/GenBank/DDBJ whole genome shotgun (WGS) entry which is preliminary data.</text>
</comment>
<reference evidence="3 4" key="1">
    <citation type="submission" date="2015-07" db="EMBL/GenBank/DDBJ databases">
        <title>High-quality genome of monoxenous trypanosomatid Leptomonas pyrrhocoris.</title>
        <authorList>
            <person name="Flegontov P."/>
            <person name="Butenko A."/>
            <person name="Firsov S."/>
            <person name="Vlcek C."/>
            <person name="Logacheva M.D."/>
            <person name="Field M."/>
            <person name="Filatov D."/>
            <person name="Flegontova O."/>
            <person name="Gerasimov E."/>
            <person name="Jackson A.P."/>
            <person name="Kelly S."/>
            <person name="Opperdoes F."/>
            <person name="O'Reilly A."/>
            <person name="Votypka J."/>
            <person name="Yurchenko V."/>
            <person name="Lukes J."/>
        </authorList>
    </citation>
    <scope>NUCLEOTIDE SEQUENCE [LARGE SCALE GENOMIC DNA]</scope>
    <source>
        <strain evidence="3">H10</strain>
    </source>
</reference>
<dbReference type="GeneID" id="26906119"/>
<dbReference type="VEuPathDB" id="TriTrypDB:LpyrH10_08_1810"/>